<organism evidence="2 3">
    <name type="scientific">Halovenus aranensis</name>
    <dbReference type="NCBI Taxonomy" id="890420"/>
    <lineage>
        <taxon>Archaea</taxon>
        <taxon>Methanobacteriati</taxon>
        <taxon>Methanobacteriota</taxon>
        <taxon>Stenosarchaea group</taxon>
        <taxon>Halobacteria</taxon>
        <taxon>Halobacteriales</taxon>
        <taxon>Haloarculaceae</taxon>
        <taxon>Halovenus</taxon>
    </lineage>
</organism>
<dbReference type="Gene3D" id="2.160.20.80">
    <property type="entry name" value="E3 ubiquitin-protein ligase SopA"/>
    <property type="match status" value="1"/>
</dbReference>
<sequence length="381" mass="42836">MNEPPDNRCGYTWPEGYDADEEDDAFHQNCCYREVVSTEVGECIWHADTNEVDEQSVEMLKRNLAPSETRFLNSPYTELLDGSNLVGTNLSGTLDLQQTALRDADLIDANLTDANLAGADLTEADLMKANLTKANLWTVDFTNATLQNAKIKDANLRHADLIDADLWYAECQDTDFRYADFRRADCQHTNLDSADFRHATLTDAELSEASFESNKANSTTTVKQLYEGDNGESENWDATARAYHNLKTIFADHGLVGKARDMHVRERRARRLEEKAESGRLNRTYLGSLISRWTTGYGVRMSPLLGWMLLIFLGATTWYNIAGVKETFLNNMFYSVIAFTAAPPPTDLTDAATQIIVMIETFLGTLMIVLLGYILGNREQF</sequence>
<dbReference type="SUPFAM" id="SSF141571">
    <property type="entry name" value="Pentapeptide repeat-like"/>
    <property type="match status" value="1"/>
</dbReference>
<evidence type="ECO:0000313" key="2">
    <source>
        <dbReference type="EMBL" id="SDJ52820.1"/>
    </source>
</evidence>
<keyword evidence="1" id="KW-0812">Transmembrane</keyword>
<dbReference type="InterPro" id="IPR051082">
    <property type="entry name" value="Pentapeptide-BTB/POZ_domain"/>
</dbReference>
<feature type="transmembrane region" description="Helical" evidence="1">
    <location>
        <begin position="351"/>
        <end position="375"/>
    </location>
</feature>
<dbReference type="PANTHER" id="PTHR14136">
    <property type="entry name" value="BTB_POZ DOMAIN-CONTAINING PROTEIN KCTD9"/>
    <property type="match status" value="1"/>
</dbReference>
<dbReference type="Pfam" id="PF13599">
    <property type="entry name" value="Pentapeptide_4"/>
    <property type="match status" value="1"/>
</dbReference>
<dbReference type="EMBL" id="FNFC01000004">
    <property type="protein sequence ID" value="SDJ52820.1"/>
    <property type="molecule type" value="Genomic_DNA"/>
</dbReference>
<reference evidence="2 3" key="1">
    <citation type="submission" date="2016-10" db="EMBL/GenBank/DDBJ databases">
        <authorList>
            <person name="de Groot N.N."/>
        </authorList>
    </citation>
    <scope>NUCLEOTIDE SEQUENCE [LARGE SCALE GENOMIC DNA]</scope>
    <source>
        <strain evidence="2 3">IBRC-M10015</strain>
    </source>
</reference>
<feature type="transmembrane region" description="Helical" evidence="1">
    <location>
        <begin position="304"/>
        <end position="321"/>
    </location>
</feature>
<gene>
    <name evidence="2" type="ORF">SAMN05216226_104246</name>
</gene>
<dbReference type="PANTHER" id="PTHR14136:SF17">
    <property type="entry name" value="BTB_POZ DOMAIN-CONTAINING PROTEIN KCTD9"/>
    <property type="match status" value="1"/>
</dbReference>
<evidence type="ECO:0000313" key="3">
    <source>
        <dbReference type="Proteomes" id="UP000198856"/>
    </source>
</evidence>
<protein>
    <submittedName>
        <fullName evidence="2">Uncharacterized protein YjbI, contains pentapeptide repeats</fullName>
    </submittedName>
</protein>
<name>A0A1G8UIT0_9EURY</name>
<dbReference type="AlphaFoldDB" id="A0A1G8UIT0"/>
<dbReference type="RefSeq" id="WP_092700615.1">
    <property type="nucleotide sequence ID" value="NZ_FNFC01000004.1"/>
</dbReference>
<dbReference type="OrthoDB" id="199127at2157"/>
<keyword evidence="1" id="KW-1133">Transmembrane helix</keyword>
<dbReference type="Pfam" id="PF00805">
    <property type="entry name" value="Pentapeptide"/>
    <property type="match status" value="1"/>
</dbReference>
<evidence type="ECO:0000256" key="1">
    <source>
        <dbReference type="SAM" id="Phobius"/>
    </source>
</evidence>
<keyword evidence="3" id="KW-1185">Reference proteome</keyword>
<proteinExistence type="predicted"/>
<keyword evidence="1" id="KW-0472">Membrane</keyword>
<dbReference type="Proteomes" id="UP000198856">
    <property type="component" value="Unassembled WGS sequence"/>
</dbReference>
<accession>A0A1G8UIT0</accession>
<dbReference type="STRING" id="890420.SAMN05216226_104246"/>
<dbReference type="InterPro" id="IPR001646">
    <property type="entry name" value="5peptide_repeat"/>
</dbReference>